<organism evidence="16 17">
    <name type="scientific">Trichechus manatus latirostris</name>
    <name type="common">Florida manatee</name>
    <dbReference type="NCBI Taxonomy" id="127582"/>
    <lineage>
        <taxon>Eukaryota</taxon>
        <taxon>Metazoa</taxon>
        <taxon>Chordata</taxon>
        <taxon>Craniata</taxon>
        <taxon>Vertebrata</taxon>
        <taxon>Euteleostomi</taxon>
        <taxon>Mammalia</taxon>
        <taxon>Eutheria</taxon>
        <taxon>Afrotheria</taxon>
        <taxon>Sirenia</taxon>
        <taxon>Trichechidae</taxon>
        <taxon>Trichechus</taxon>
    </lineage>
</organism>
<dbReference type="Gene3D" id="2.60.40.10">
    <property type="entry name" value="Immunoglobulins"/>
    <property type="match status" value="2"/>
</dbReference>
<dbReference type="SUPFAM" id="SSF48726">
    <property type="entry name" value="Immunoglobulin"/>
    <property type="match status" value="2"/>
</dbReference>
<evidence type="ECO:0000313" key="18">
    <source>
        <dbReference type="RefSeq" id="XP_023592036.1"/>
    </source>
</evidence>
<name>A0A2Y9DWQ4_TRIMA</name>
<evidence type="ECO:0000256" key="6">
    <source>
        <dbReference type="ARBA" id="ARBA00022989"/>
    </source>
</evidence>
<accession>A0A2Y9DWQ4</accession>
<dbReference type="RefSeq" id="XP_023592036.1">
    <property type="nucleotide sequence ID" value="XM_023736268.1"/>
</dbReference>
<dbReference type="Proteomes" id="UP000248480">
    <property type="component" value="Unplaced"/>
</dbReference>
<keyword evidence="6 13" id="KW-1133">Transmembrane helix</keyword>
<evidence type="ECO:0000256" key="3">
    <source>
        <dbReference type="ARBA" id="ARBA00022729"/>
    </source>
</evidence>
<evidence type="ECO:0000256" key="1">
    <source>
        <dbReference type="ARBA" id="ARBA00004479"/>
    </source>
</evidence>
<dbReference type="RefSeq" id="XP_004381870.1">
    <property type="nucleotide sequence ID" value="XM_004381813.2"/>
</dbReference>
<feature type="domain" description="Ig-like" evidence="15">
    <location>
        <begin position="174"/>
        <end position="259"/>
    </location>
</feature>
<dbReference type="FunFam" id="2.60.40.10:FF:000829">
    <property type="entry name" value="Sialic acid-binding Ig-like lectin 8"/>
    <property type="match status" value="1"/>
</dbReference>
<dbReference type="InterPro" id="IPR003599">
    <property type="entry name" value="Ig_sub"/>
</dbReference>
<evidence type="ECO:0000256" key="14">
    <source>
        <dbReference type="SAM" id="SignalP"/>
    </source>
</evidence>
<proteinExistence type="inferred from homology"/>
<dbReference type="InterPro" id="IPR007110">
    <property type="entry name" value="Ig-like_dom"/>
</dbReference>
<reference evidence="17 18" key="1">
    <citation type="submission" date="2025-04" db="UniProtKB">
        <authorList>
            <consortium name="RefSeq"/>
        </authorList>
    </citation>
    <scope>IDENTIFICATION</scope>
</reference>
<dbReference type="GO" id="GO:0005886">
    <property type="term" value="C:plasma membrane"/>
    <property type="evidence" value="ECO:0007669"/>
    <property type="project" value="TreeGrafter"/>
</dbReference>
<feature type="region of interest" description="Disordered" evidence="12">
    <location>
        <begin position="364"/>
        <end position="387"/>
    </location>
</feature>
<feature type="signal peptide" evidence="14">
    <location>
        <begin position="1"/>
        <end position="17"/>
    </location>
</feature>
<dbReference type="GeneID" id="101351344"/>
<evidence type="ECO:0000313" key="16">
    <source>
        <dbReference type="Proteomes" id="UP000248480"/>
    </source>
</evidence>
<evidence type="ECO:0000256" key="13">
    <source>
        <dbReference type="SAM" id="Phobius"/>
    </source>
</evidence>
<dbReference type="PANTHER" id="PTHR12035">
    <property type="entry name" value="SIALIC ACID BINDING IMMUNOGLOBULIN-LIKE LECTIN"/>
    <property type="match status" value="1"/>
</dbReference>
<dbReference type="PANTHER" id="PTHR12035:SF115">
    <property type="entry name" value="SIALIC ACID-BINDING IG-LIKE LECTIN 10"/>
    <property type="match status" value="1"/>
</dbReference>
<feature type="chain" id="PRO_5044582624" evidence="14">
    <location>
        <begin position="18"/>
        <end position="387"/>
    </location>
</feature>
<dbReference type="InterPro" id="IPR013106">
    <property type="entry name" value="Ig_V-set"/>
</dbReference>
<keyword evidence="16" id="KW-1185">Reference proteome</keyword>
<evidence type="ECO:0000256" key="4">
    <source>
        <dbReference type="ARBA" id="ARBA00022734"/>
    </source>
</evidence>
<keyword evidence="5" id="KW-0130">Cell adhesion</keyword>
<evidence type="ECO:0000256" key="2">
    <source>
        <dbReference type="ARBA" id="ARBA00022692"/>
    </source>
</evidence>
<evidence type="ECO:0000313" key="17">
    <source>
        <dbReference type="RefSeq" id="XP_004381870.1"/>
    </source>
</evidence>
<dbReference type="KEGG" id="tmu:101351344"/>
<dbReference type="GO" id="GO:0030246">
    <property type="term" value="F:carbohydrate binding"/>
    <property type="evidence" value="ECO:0007669"/>
    <property type="project" value="UniProtKB-KW"/>
</dbReference>
<keyword evidence="8" id="KW-1015">Disulfide bond</keyword>
<dbReference type="SMART" id="SM00409">
    <property type="entry name" value="IG"/>
    <property type="match status" value="2"/>
</dbReference>
<keyword evidence="4" id="KW-0430">Lectin</keyword>
<evidence type="ECO:0000256" key="5">
    <source>
        <dbReference type="ARBA" id="ARBA00022889"/>
    </source>
</evidence>
<keyword evidence="3 14" id="KW-0732">Signal</keyword>
<comment type="similarity">
    <text evidence="11">Belongs to the immunoglobulin superfamily. SIGLEC (sialic acid binding Ig-like lectin) family.</text>
</comment>
<dbReference type="GO" id="GO:0007155">
    <property type="term" value="P:cell adhesion"/>
    <property type="evidence" value="ECO:0007669"/>
    <property type="project" value="UniProtKB-KW"/>
</dbReference>
<keyword evidence="2 13" id="KW-0812">Transmembrane</keyword>
<dbReference type="InterPro" id="IPR051036">
    <property type="entry name" value="SIGLEC"/>
</dbReference>
<dbReference type="Pfam" id="PF07686">
    <property type="entry name" value="V-set"/>
    <property type="match status" value="1"/>
</dbReference>
<dbReference type="STRING" id="127582.A0A2Y9DWQ4"/>
<evidence type="ECO:0000256" key="12">
    <source>
        <dbReference type="SAM" id="MobiDB-lite"/>
    </source>
</evidence>
<keyword evidence="10" id="KW-0393">Immunoglobulin domain</keyword>
<keyword evidence="9" id="KW-0325">Glycoprotein</keyword>
<dbReference type="PROSITE" id="PS50835">
    <property type="entry name" value="IG_LIKE"/>
    <property type="match status" value="1"/>
</dbReference>
<evidence type="ECO:0000256" key="11">
    <source>
        <dbReference type="ARBA" id="ARBA00038361"/>
    </source>
</evidence>
<sequence>MPLLLLLLLSLLWGIECVGSQGSQAGAGASTNPRSPRWYRDLVDGYQLQVQKSVTVQEGLCVFIPCIFSYPPDGWKDSDPVLGYWFQEQAYNFNHEQVAPVATNNPYRKVDSQTRDRFQLLGEPWNRSCSLVIRDAQRRDTATYFFRVERGNTVKFSFKKYTLALEVTGLTQKPDVYVPETLEPGRPVTLLCVFPGDFEGCPAPKFSWTGVAVSPQGAEPRASVFSALTLTPRPQDNDTELTCRVNFSRNGVSTMRTIRLSVAAEKSNCGIEFAQAAFVGAGLAALFFLCPGLIFLMVKTLKRKAIKTAAGRSDAPSVLGTIPWDHQQESQPSDNPDIPPRAMTTPTLGEEQELHYASLIFHGLRPQEPQDQEATSTTEYSEIKIYQ</sequence>
<evidence type="ECO:0000259" key="15">
    <source>
        <dbReference type="PROSITE" id="PS50835"/>
    </source>
</evidence>
<evidence type="ECO:0000256" key="10">
    <source>
        <dbReference type="ARBA" id="ARBA00023319"/>
    </source>
</evidence>
<dbReference type="InterPro" id="IPR036179">
    <property type="entry name" value="Ig-like_dom_sf"/>
</dbReference>
<dbReference type="InterPro" id="IPR013783">
    <property type="entry name" value="Ig-like_fold"/>
</dbReference>
<feature type="region of interest" description="Disordered" evidence="12">
    <location>
        <begin position="314"/>
        <end position="345"/>
    </location>
</feature>
<gene>
    <name evidence="17 18" type="primary">LOC101351344</name>
</gene>
<feature type="transmembrane region" description="Helical" evidence="13">
    <location>
        <begin position="276"/>
        <end position="298"/>
    </location>
</feature>
<protein>
    <submittedName>
        <fullName evidence="17 18">Sialic acid-binding Ig-like lectin 11 isoform X1</fullName>
    </submittedName>
</protein>
<evidence type="ECO:0000256" key="9">
    <source>
        <dbReference type="ARBA" id="ARBA00023180"/>
    </source>
</evidence>
<comment type="subcellular location">
    <subcellularLocation>
        <location evidence="1">Membrane</location>
        <topology evidence="1">Single-pass type I membrane protein</topology>
    </subcellularLocation>
</comment>
<evidence type="ECO:0000256" key="8">
    <source>
        <dbReference type="ARBA" id="ARBA00023157"/>
    </source>
</evidence>
<dbReference type="GO" id="GO:0033691">
    <property type="term" value="F:sialic acid binding"/>
    <property type="evidence" value="ECO:0007669"/>
    <property type="project" value="TreeGrafter"/>
</dbReference>
<dbReference type="AlphaFoldDB" id="A0A2Y9DWQ4"/>
<keyword evidence="7 13" id="KW-0472">Membrane</keyword>
<evidence type="ECO:0000256" key="7">
    <source>
        <dbReference type="ARBA" id="ARBA00023136"/>
    </source>
</evidence>